<keyword evidence="2 3" id="KW-1015">Disulfide bond</keyword>
<feature type="domain" description="EGF-like" evidence="4">
    <location>
        <begin position="337"/>
        <end position="370"/>
    </location>
</feature>
<sequence length="2031" mass="216680">MDGAKEVLAATVPIGDEGRTTVTYDATTWTLSVRSENYASDEVESYSTTSILNTLKTLTYVHNGENIAMTPRGVTAIVTDASGRMSAPALATIKMSRTNAAPVLDLNGPRDGQTYSVVLTEKERMIGVRLTDVEYACGDDDDVVLASAAIANVDVGSLPDGAAEYISADTTGTSIASAWDSTQKRLLLSNYDSVTNYCKVIGTIRYHNEGSVEQVTGSQYEGGGDQVSNNLKFTAGIRAFNFTLTDSSGNSVTATANVDVQESSRVGDALYDELITDPLFCNNNGKRGKNSAVCSCTIIPPAVESEYSGDACETHVCSERGTYDRPTQTCDCIDSFSGSNCGIECNAHGTYNSSTNVCECNVGFTGRDCSVVCGACSAETGTCSLTATSEASWNAATKEYTLKEPQCTCSLGYSGSSCTQECPCATEPLAQQGTCGADASGEGICICNPGYTGADCTIGCTVECGTYGECYPPPELAAGIKDKLMEIYTDTTIGDQSAREDAALAYQENNITTLCKCLAGADGKLVRAGATCNLPCPDCGFGECTENATCSCFPGYTGADCSQACNGNGAVRYLTSEEVATVTDRFPNATSTGLFNTTDVHEYTSPDGREIAFCNCEDGWTGDYCEVQCATCSAFGTCVFNGTHGNCVCSPGFTGADCSITCVPCVHGTCGPTGACVCNAGYSGNDCNIECGDDIYLSRGTRNLNGALDGLGLLGTTVTCECNEGFTGPMCNYICPYSYNAANGVCVMKDANDADFGDPWMTEVVCKPGWTGLPQVNRLADGSVSRGRDCNKACDACAFGTCQDDGECVCDYGYIWQPATRSTADVGRTAAVTPYPWWTGGSNGVFESADIGGTSSLFYDAAYHTCAIKHPCSMNGEYVNATCAPGFSMVAGTGQPWTNVDPNGVGGYGCSGTLVADGTCQGGEYLVAMPYVEKRVDGSIIRDPTALKSHTEWGIIAGAVCAPDDSTTGPQMPITGGYCVCDALSVGRSEFPSSQSLTSKVYDEYWQGWAGSTCDIPCAPCSGNGVCNSTTGTCDCADGWTGYRCLTPCEPCVHGTCQYDGSCLCDGTRRLRDHSFALRLDRDPHYATNGELASGEYIPPYYMSAIQVEDYVWGVDSVCADRPDCASRTIDSKLPFRPNETYFRYGVTTAADAVGAATRTALEAQLLQYQNDIVNIPESMRADDICSKLDYKNDATTGECMASLASTTNCGDDWEAANPWDCDDALKAHFLRMRKEAIGATRVDLKIATESSDQERWYTNSKDERQRLMNVFLAGMYDATSGEYVTTRTTGADRTMIWIINTLIHGVNSGLTGAYTGTTCSIACDACDPDHGTCQLNGKCECETGWYGERCDKSCNCFKEYATNEDGSVSEVIKTTAHGVQIRSWGFCKRDGTCVCGTDDGGVQYSGEDCFVPCAPCHNGACQADSTCLCNKGWLGTTCDIRNFTECLPCNYDHGACLTDGTCKCDVGWTGLSCDVQCNPCVNGYCQMDGSCACQDGWSFVDCSRPEASSFIVKSEFTEGPEGWTVYNNSCSGELAESILSGNVYDPFAINSEQLMRGECNFAFAGGDSGLLWEGISGYLHLTDKLTDDSTNGLAYLRAPEKFTGDLLSKNAYGASITYSLYMVESAANSAANAGTAHVEAHQTSAYDIILMGGRPRYNREVPVWGSRDQVYNWSRTNFPELGLNQQLSRAQTIAIVEQYLNTPQVFLGYKIDSDQKGYPPTSCSAARCGLNFKVDLLESAGWKNLEPVLSGFKWSNDPAVHYMDGTVYTTRTSGNPYDPFSGLTAATLNLAADIPIVTDTTGRSDGGTVLQQSSGREIARDRLDFDVYPEVYEAVVANRLSRTGNPATFSDLAWCLASLTEILVRADYYVQEAVDPSATVVGESIRFDSFGIGTFVDVNAEEQRQISLFNYYRQYKNDYSVAYLDELYESMRPSVCKGKWYLTGDPDASLGDACKQDPAQLRVTCAGIFDTTTTELGDYCVIKCPGYDVAAGTTCSGFGTCGLNDANVPTCTCNEGYSASTTGCASSGAR</sequence>
<feature type="domain" description="EGF-like" evidence="4">
    <location>
        <begin position="423"/>
        <end position="457"/>
    </location>
</feature>
<gene>
    <name evidence="5" type="ORF">OSTLU_29474</name>
</gene>
<accession>A4SB37</accession>
<feature type="domain" description="EGF-like" evidence="4">
    <location>
        <begin position="1443"/>
        <end position="1475"/>
    </location>
</feature>
<organism evidence="5 6">
    <name type="scientific">Ostreococcus lucimarinus (strain CCE9901)</name>
    <dbReference type="NCBI Taxonomy" id="436017"/>
    <lineage>
        <taxon>Eukaryota</taxon>
        <taxon>Viridiplantae</taxon>
        <taxon>Chlorophyta</taxon>
        <taxon>Mamiellophyceae</taxon>
        <taxon>Mamiellales</taxon>
        <taxon>Bathycoccaceae</taxon>
        <taxon>Ostreococcus</taxon>
    </lineage>
</organism>
<dbReference type="EMBL" id="CP000600">
    <property type="protein sequence ID" value="ABP01026.1"/>
    <property type="molecule type" value="Genomic_DNA"/>
</dbReference>
<dbReference type="OMA" id="HGTCQYD"/>
<dbReference type="InterPro" id="IPR000742">
    <property type="entry name" value="EGF"/>
</dbReference>
<dbReference type="Proteomes" id="UP000001568">
    <property type="component" value="Chromosome 20"/>
</dbReference>
<proteinExistence type="predicted"/>
<feature type="domain" description="EGF-like" evidence="4">
    <location>
        <begin position="1015"/>
        <end position="1046"/>
    </location>
</feature>
<dbReference type="Gramene" id="ABP01026">
    <property type="protein sequence ID" value="ABP01026"/>
    <property type="gene ID" value="OSTLU_29474"/>
</dbReference>
<dbReference type="PROSITE" id="PS50026">
    <property type="entry name" value="EGF_3"/>
    <property type="match status" value="5"/>
</dbReference>
<dbReference type="GeneID" id="5006606"/>
<dbReference type="PANTHER" id="PTHR14949:SF56">
    <property type="entry name" value="EGF-LIKE-DOMAIN, MULTIPLE 7"/>
    <property type="match status" value="1"/>
</dbReference>
<dbReference type="SMART" id="SM00181">
    <property type="entry name" value="EGF"/>
    <property type="match status" value="12"/>
</dbReference>
<comment type="caution">
    <text evidence="3">Lacks conserved residue(s) required for the propagation of feature annotation.</text>
</comment>
<dbReference type="STRING" id="436017.A4SB37"/>
<feature type="disulfide bond" evidence="3">
    <location>
        <begin position="649"/>
        <end position="658"/>
    </location>
</feature>
<feature type="disulfide bond" evidence="3">
    <location>
        <begin position="1036"/>
        <end position="1045"/>
    </location>
</feature>
<evidence type="ECO:0000313" key="5">
    <source>
        <dbReference type="EMBL" id="ABP01026.1"/>
    </source>
</evidence>
<keyword evidence="6" id="KW-1185">Reference proteome</keyword>
<dbReference type="KEGG" id="olu:OSTLU_29474"/>
<dbReference type="PROSITE" id="PS00022">
    <property type="entry name" value="EGF_1"/>
    <property type="match status" value="8"/>
</dbReference>
<name>A4SB37_OSTLU</name>
<dbReference type="PRINTS" id="PR00011">
    <property type="entry name" value="EGFLAMININ"/>
</dbReference>
<evidence type="ECO:0000256" key="3">
    <source>
        <dbReference type="PROSITE-ProRule" id="PRU00076"/>
    </source>
</evidence>
<reference evidence="5 6" key="1">
    <citation type="journal article" date="2007" name="Proc. Natl. Acad. Sci. U.S.A.">
        <title>The tiny eukaryote Ostreococcus provides genomic insights into the paradox of plankton speciation.</title>
        <authorList>
            <person name="Palenik B."/>
            <person name="Grimwood J."/>
            <person name="Aerts A."/>
            <person name="Rouze P."/>
            <person name="Salamov A."/>
            <person name="Putnam N."/>
            <person name="Dupont C."/>
            <person name="Jorgensen R."/>
            <person name="Derelle E."/>
            <person name="Rombauts S."/>
            <person name="Zhou K."/>
            <person name="Otillar R."/>
            <person name="Merchant S.S."/>
            <person name="Podell S."/>
            <person name="Gaasterland T."/>
            <person name="Napoli C."/>
            <person name="Gendler K."/>
            <person name="Manuell A."/>
            <person name="Tai V."/>
            <person name="Vallon O."/>
            <person name="Piganeau G."/>
            <person name="Jancek S."/>
            <person name="Heijde M."/>
            <person name="Jabbari K."/>
            <person name="Bowler C."/>
            <person name="Lohr M."/>
            <person name="Robbens S."/>
            <person name="Werner G."/>
            <person name="Dubchak I."/>
            <person name="Pazour G.J."/>
            <person name="Ren Q."/>
            <person name="Paulsen I."/>
            <person name="Delwiche C."/>
            <person name="Schmutz J."/>
            <person name="Rokhsar D."/>
            <person name="Van de Peer Y."/>
            <person name="Moreau H."/>
            <person name="Grigoriev I.V."/>
        </authorList>
    </citation>
    <scope>NUCLEOTIDE SEQUENCE [LARGE SCALE GENOMIC DNA]</scope>
    <source>
        <strain evidence="5 6">CCE9901</strain>
    </source>
</reference>
<keyword evidence="3" id="KW-0245">EGF-like domain</keyword>
<dbReference type="PANTHER" id="PTHR14949">
    <property type="entry name" value="EGF-LIKE-DOMAIN, MULTIPLE 7, 8"/>
    <property type="match status" value="1"/>
</dbReference>
<dbReference type="HOGENOM" id="CLU_232368_0_0_1"/>
<dbReference type="Gene3D" id="2.170.300.10">
    <property type="entry name" value="Tie2 ligand-binding domain superfamily"/>
    <property type="match status" value="3"/>
</dbReference>
<protein>
    <recommendedName>
        <fullName evidence="4">EGF-like domain-containing protein</fullName>
    </recommendedName>
</protein>
<feature type="disulfide bond" evidence="3">
    <location>
        <begin position="447"/>
        <end position="456"/>
    </location>
</feature>
<evidence type="ECO:0000259" key="4">
    <source>
        <dbReference type="PROSITE" id="PS50026"/>
    </source>
</evidence>
<feature type="disulfide bond" evidence="3">
    <location>
        <begin position="360"/>
        <end position="369"/>
    </location>
</feature>
<dbReference type="OrthoDB" id="1924787at2759"/>
<feature type="disulfide bond" evidence="3">
    <location>
        <begin position="1465"/>
        <end position="1474"/>
    </location>
</feature>
<dbReference type="Gene3D" id="2.10.25.10">
    <property type="entry name" value="Laminin"/>
    <property type="match status" value="4"/>
</dbReference>
<dbReference type="InterPro" id="IPR050969">
    <property type="entry name" value="Dev_Signal_Modulators"/>
</dbReference>
<dbReference type="RefSeq" id="XP_001422709.1">
    <property type="nucleotide sequence ID" value="XM_001422672.1"/>
</dbReference>
<dbReference type="PROSITE" id="PS01186">
    <property type="entry name" value="EGF_2"/>
    <property type="match status" value="2"/>
</dbReference>
<evidence type="ECO:0000256" key="2">
    <source>
        <dbReference type="ARBA" id="ARBA00023157"/>
    </source>
</evidence>
<evidence type="ECO:0000256" key="1">
    <source>
        <dbReference type="ARBA" id="ARBA00022729"/>
    </source>
</evidence>
<dbReference type="eggNOG" id="KOG1225">
    <property type="taxonomic scope" value="Eukaryota"/>
</dbReference>
<keyword evidence="1" id="KW-0732">Signal</keyword>
<feature type="domain" description="EGF-like" evidence="4">
    <location>
        <begin position="621"/>
        <end position="659"/>
    </location>
</feature>
<feature type="disulfide bond" evidence="3">
    <location>
        <begin position="1447"/>
        <end position="1457"/>
    </location>
</feature>
<evidence type="ECO:0000313" key="6">
    <source>
        <dbReference type="Proteomes" id="UP000001568"/>
    </source>
</evidence>